<name>A0A4Q9PVX7_9APHY</name>
<dbReference type="InterPro" id="IPR000504">
    <property type="entry name" value="RRM_dom"/>
</dbReference>
<evidence type="ECO:0000313" key="6">
    <source>
        <dbReference type="Proteomes" id="UP000292082"/>
    </source>
</evidence>
<feature type="compositionally biased region" description="Basic residues" evidence="3">
    <location>
        <begin position="81"/>
        <end position="91"/>
    </location>
</feature>
<keyword evidence="2" id="KW-0694">RNA-binding</keyword>
<evidence type="ECO:0000256" key="3">
    <source>
        <dbReference type="SAM" id="MobiDB-lite"/>
    </source>
</evidence>
<dbReference type="Proteomes" id="UP000292082">
    <property type="component" value="Unassembled WGS sequence"/>
</dbReference>
<dbReference type="PANTHER" id="PTHR23236">
    <property type="entry name" value="EUKARYOTIC TRANSLATION INITIATION FACTOR 4B/4H"/>
    <property type="match status" value="1"/>
</dbReference>
<dbReference type="PANTHER" id="PTHR23236:SF119">
    <property type="entry name" value="NUCLEAR RNA-BINDING PROTEIN SART-3"/>
    <property type="match status" value="1"/>
</dbReference>
<dbReference type="STRING" id="114155.A0A4Q9PVX7"/>
<dbReference type="InterPro" id="IPR012677">
    <property type="entry name" value="Nucleotide-bd_a/b_plait_sf"/>
</dbReference>
<organism evidence="5 6">
    <name type="scientific">Dichomitus squalens</name>
    <dbReference type="NCBI Taxonomy" id="114155"/>
    <lineage>
        <taxon>Eukaryota</taxon>
        <taxon>Fungi</taxon>
        <taxon>Dikarya</taxon>
        <taxon>Basidiomycota</taxon>
        <taxon>Agaricomycotina</taxon>
        <taxon>Agaricomycetes</taxon>
        <taxon>Polyporales</taxon>
        <taxon>Polyporaceae</taxon>
        <taxon>Dichomitus</taxon>
    </lineage>
</organism>
<dbReference type="Gene3D" id="3.30.70.330">
    <property type="match status" value="1"/>
</dbReference>
<evidence type="ECO:0000313" key="5">
    <source>
        <dbReference type="EMBL" id="TBU58792.1"/>
    </source>
</evidence>
<feature type="compositionally biased region" description="Polar residues" evidence="3">
    <location>
        <begin position="64"/>
        <end position="73"/>
    </location>
</feature>
<accession>A0A4Q9PVX7</accession>
<sequence length="321" mass="34948">MARFRCPSRSLSSIGSVQNVVTVNSASKRPPPARVETVDDIEAGPRRPNHQLRPQPTAGPSLPQPTAGSSRPQPTAGPSRPSKKTKGKARASVKNTQAGRVAELRKEIKKTIAQVKSNRIQWSFVFVGNLSSSVEKEHIWKHFSDKCGPIARIEIRASSGVCVPTGYLPKPYWGLGTPVEGVHYATIHFTTPDGARKAMDLSGTELGGRNIIVTFNVIDLPETIEIVQEHLQKKDPQPAKRSFWQNKYGQLKRLTVEKTEYISEAPKKATGPTKLVAGIAKRVGMFAAGGNTTAGDQNRNGHAPQRPLVFAGQITFPQTLI</sequence>
<dbReference type="GO" id="GO:0003723">
    <property type="term" value="F:RNA binding"/>
    <property type="evidence" value="ECO:0007669"/>
    <property type="project" value="UniProtKB-UniRule"/>
</dbReference>
<dbReference type="SMART" id="SM00360">
    <property type="entry name" value="RRM"/>
    <property type="match status" value="1"/>
</dbReference>
<dbReference type="AlphaFoldDB" id="A0A4Q9PVX7"/>
<evidence type="ECO:0000256" key="2">
    <source>
        <dbReference type="ARBA" id="ARBA00022884"/>
    </source>
</evidence>
<dbReference type="EMBL" id="ML145121">
    <property type="protein sequence ID" value="TBU58792.1"/>
    <property type="molecule type" value="Genomic_DNA"/>
</dbReference>
<dbReference type="CDD" id="cd00590">
    <property type="entry name" value="RRM_SF"/>
    <property type="match status" value="1"/>
</dbReference>
<feature type="domain" description="RRM" evidence="4">
    <location>
        <begin position="123"/>
        <end position="218"/>
    </location>
</feature>
<reference evidence="5 6" key="1">
    <citation type="submission" date="2019-01" db="EMBL/GenBank/DDBJ databases">
        <title>Draft genome sequences of three monokaryotic isolates of the white-rot basidiomycete fungus Dichomitus squalens.</title>
        <authorList>
            <consortium name="DOE Joint Genome Institute"/>
            <person name="Lopez S.C."/>
            <person name="Andreopoulos B."/>
            <person name="Pangilinan J."/>
            <person name="Lipzen A."/>
            <person name="Riley R."/>
            <person name="Ahrendt S."/>
            <person name="Ng V."/>
            <person name="Barry K."/>
            <person name="Daum C."/>
            <person name="Grigoriev I.V."/>
            <person name="Hilden K.S."/>
            <person name="Makela M.R."/>
            <person name="de Vries R.P."/>
        </authorList>
    </citation>
    <scope>NUCLEOTIDE SEQUENCE [LARGE SCALE GENOMIC DNA]</scope>
    <source>
        <strain evidence="5 6">CBS 464.89</strain>
    </source>
</reference>
<gene>
    <name evidence="5" type="ORF">BD310DRAFT_926550</name>
</gene>
<dbReference type="InterPro" id="IPR035979">
    <property type="entry name" value="RBD_domain_sf"/>
</dbReference>
<evidence type="ECO:0000259" key="4">
    <source>
        <dbReference type="PROSITE" id="PS50102"/>
    </source>
</evidence>
<dbReference type="SUPFAM" id="SSF54928">
    <property type="entry name" value="RNA-binding domain, RBD"/>
    <property type="match status" value="1"/>
</dbReference>
<keyword evidence="6" id="KW-1185">Reference proteome</keyword>
<protein>
    <recommendedName>
        <fullName evidence="4">RRM domain-containing protein</fullName>
    </recommendedName>
</protein>
<evidence type="ECO:0000256" key="1">
    <source>
        <dbReference type="ARBA" id="ARBA00022737"/>
    </source>
</evidence>
<proteinExistence type="predicted"/>
<feature type="region of interest" description="Disordered" evidence="3">
    <location>
        <begin position="1"/>
        <end position="98"/>
    </location>
</feature>
<keyword evidence="1" id="KW-0677">Repeat</keyword>
<dbReference type="PROSITE" id="PS50102">
    <property type="entry name" value="RRM"/>
    <property type="match status" value="1"/>
</dbReference>
<feature type="compositionally biased region" description="Polar residues" evidence="3">
    <location>
        <begin position="9"/>
        <end position="27"/>
    </location>
</feature>